<keyword evidence="5 6" id="KW-0472">Membrane</keyword>
<evidence type="ECO:0000313" key="8">
    <source>
        <dbReference type="EMBL" id="SFV28670.1"/>
    </source>
</evidence>
<gene>
    <name evidence="8" type="ORF">SAMN05216456_0571</name>
</gene>
<dbReference type="Gene3D" id="1.20.1250.20">
    <property type="entry name" value="MFS general substrate transporter like domains"/>
    <property type="match status" value="1"/>
</dbReference>
<dbReference type="SUPFAM" id="SSF103473">
    <property type="entry name" value="MFS general substrate transporter"/>
    <property type="match status" value="1"/>
</dbReference>
<proteinExistence type="predicted"/>
<dbReference type="AlphaFoldDB" id="A0A1I7N1Y4"/>
<feature type="transmembrane region" description="Helical" evidence="6">
    <location>
        <begin position="201"/>
        <end position="223"/>
    </location>
</feature>
<feature type="transmembrane region" description="Helical" evidence="6">
    <location>
        <begin position="46"/>
        <end position="65"/>
    </location>
</feature>
<protein>
    <submittedName>
        <fullName evidence="8">Predicted arabinose efflux permease, MFS family</fullName>
    </submittedName>
</protein>
<keyword evidence="3 6" id="KW-0812">Transmembrane</keyword>
<feature type="transmembrane region" description="Helical" evidence="6">
    <location>
        <begin position="235"/>
        <end position="258"/>
    </location>
</feature>
<feature type="transmembrane region" description="Helical" evidence="6">
    <location>
        <begin position="136"/>
        <end position="154"/>
    </location>
</feature>
<feature type="transmembrane region" description="Helical" evidence="6">
    <location>
        <begin position="270"/>
        <end position="288"/>
    </location>
</feature>
<feature type="transmembrane region" description="Helical" evidence="6">
    <location>
        <begin position="98"/>
        <end position="124"/>
    </location>
</feature>
<evidence type="ECO:0000259" key="7">
    <source>
        <dbReference type="PROSITE" id="PS50850"/>
    </source>
</evidence>
<dbReference type="InterPro" id="IPR011701">
    <property type="entry name" value="MFS"/>
</dbReference>
<dbReference type="EMBL" id="FPCK01000001">
    <property type="protein sequence ID" value="SFV28670.1"/>
    <property type="molecule type" value="Genomic_DNA"/>
</dbReference>
<dbReference type="PROSITE" id="PS50850">
    <property type="entry name" value="MFS"/>
    <property type="match status" value="1"/>
</dbReference>
<keyword evidence="4 6" id="KW-1133">Transmembrane helix</keyword>
<dbReference type="GO" id="GO:0005886">
    <property type="term" value="C:plasma membrane"/>
    <property type="evidence" value="ECO:0007669"/>
    <property type="project" value="UniProtKB-SubCell"/>
</dbReference>
<dbReference type="GO" id="GO:0022857">
    <property type="term" value="F:transmembrane transporter activity"/>
    <property type="evidence" value="ECO:0007669"/>
    <property type="project" value="InterPro"/>
</dbReference>
<dbReference type="InterPro" id="IPR036259">
    <property type="entry name" value="MFS_trans_sf"/>
</dbReference>
<dbReference type="PANTHER" id="PTHR43124">
    <property type="entry name" value="PURINE EFFLUX PUMP PBUE"/>
    <property type="match status" value="1"/>
</dbReference>
<dbReference type="RefSeq" id="WP_175528435.1">
    <property type="nucleotide sequence ID" value="NZ_FPCK01000001.1"/>
</dbReference>
<feature type="transmembrane region" description="Helical" evidence="6">
    <location>
        <begin position="350"/>
        <end position="370"/>
    </location>
</feature>
<dbReference type="Pfam" id="PF07690">
    <property type="entry name" value="MFS_1"/>
    <property type="match status" value="1"/>
</dbReference>
<name>A0A1I7N1Y4_9HYPH</name>
<dbReference type="PANTHER" id="PTHR43124:SF3">
    <property type="entry name" value="CHLORAMPHENICOL EFFLUX PUMP RV0191"/>
    <property type="match status" value="1"/>
</dbReference>
<dbReference type="STRING" id="429728.SAMN05216456_0571"/>
<organism evidence="8 9">
    <name type="scientific">Devosia crocina</name>
    <dbReference type="NCBI Taxonomy" id="429728"/>
    <lineage>
        <taxon>Bacteria</taxon>
        <taxon>Pseudomonadati</taxon>
        <taxon>Pseudomonadota</taxon>
        <taxon>Alphaproteobacteria</taxon>
        <taxon>Hyphomicrobiales</taxon>
        <taxon>Devosiaceae</taxon>
        <taxon>Devosia</taxon>
    </lineage>
</organism>
<dbReference type="Proteomes" id="UP000199074">
    <property type="component" value="Unassembled WGS sequence"/>
</dbReference>
<comment type="subcellular location">
    <subcellularLocation>
        <location evidence="1">Cell membrane</location>
        <topology evidence="1">Multi-pass membrane protein</topology>
    </subcellularLocation>
</comment>
<keyword evidence="9" id="KW-1185">Reference proteome</keyword>
<evidence type="ECO:0000256" key="4">
    <source>
        <dbReference type="ARBA" id="ARBA00022989"/>
    </source>
</evidence>
<feature type="transmembrane region" description="Helical" evidence="6">
    <location>
        <begin position="72"/>
        <end position="92"/>
    </location>
</feature>
<evidence type="ECO:0000256" key="1">
    <source>
        <dbReference type="ARBA" id="ARBA00004651"/>
    </source>
</evidence>
<keyword evidence="2" id="KW-1003">Cell membrane</keyword>
<sequence length="407" mass="41474">MDKRFNLVAAAFSLTALSYGLARFAYGLLLPAISDDLALSAPAAGWIGGSAFAAYCLGIVFAFTFDRRFGSRAIAVAAGVAATAGLLLVAIAQSALGIGLAMALAGLSTGLTSPPLAAAVAQVFADAERPRANGAINTGTAIGIVLSGLAVLALPGSWRIVYAIFASAGALVTLWLWFSVPQAEGRTGSTPISFLSFTRAGTGRLASSAFMAGLASTSIWTFGANLLREESGYSHGMIALAWIVLGAAGLIGIVTGHLTTRFGLPAIHRISILLMALAIASLTLSSAVPPLGFAAMALFGTAYIVATGTFLLWGISLYPESPAFGLGLPFLLLALGQTAGAPLFGTALDLIGPTTTLLLFAATMTIAAFCSSRSASKVLGAENNIAGPSERVSTVDSRHHENSHIHS</sequence>
<feature type="domain" description="Major facilitator superfamily (MFS) profile" evidence="7">
    <location>
        <begin position="4"/>
        <end position="379"/>
    </location>
</feature>
<feature type="transmembrane region" description="Helical" evidence="6">
    <location>
        <begin position="160"/>
        <end position="180"/>
    </location>
</feature>
<dbReference type="InterPro" id="IPR050189">
    <property type="entry name" value="MFS_Efflux_Transporters"/>
</dbReference>
<accession>A0A1I7N1Y4</accession>
<evidence type="ECO:0000313" key="9">
    <source>
        <dbReference type="Proteomes" id="UP000199074"/>
    </source>
</evidence>
<evidence type="ECO:0000256" key="5">
    <source>
        <dbReference type="ARBA" id="ARBA00023136"/>
    </source>
</evidence>
<reference evidence="8 9" key="1">
    <citation type="submission" date="2016-10" db="EMBL/GenBank/DDBJ databases">
        <authorList>
            <person name="de Groot N.N."/>
        </authorList>
    </citation>
    <scope>NUCLEOTIDE SEQUENCE [LARGE SCALE GENOMIC DNA]</scope>
    <source>
        <strain evidence="8 9">IPL20</strain>
    </source>
</reference>
<feature type="transmembrane region" description="Helical" evidence="6">
    <location>
        <begin position="323"/>
        <end position="344"/>
    </location>
</feature>
<dbReference type="InterPro" id="IPR020846">
    <property type="entry name" value="MFS_dom"/>
</dbReference>
<evidence type="ECO:0000256" key="6">
    <source>
        <dbReference type="SAM" id="Phobius"/>
    </source>
</evidence>
<evidence type="ECO:0000256" key="2">
    <source>
        <dbReference type="ARBA" id="ARBA00022475"/>
    </source>
</evidence>
<evidence type="ECO:0000256" key="3">
    <source>
        <dbReference type="ARBA" id="ARBA00022692"/>
    </source>
</evidence>
<feature type="transmembrane region" description="Helical" evidence="6">
    <location>
        <begin position="294"/>
        <end position="316"/>
    </location>
</feature>